<dbReference type="EMBL" id="SMGO01000002">
    <property type="protein sequence ID" value="TCK83638.1"/>
    <property type="molecule type" value="Genomic_DNA"/>
</dbReference>
<dbReference type="Gene3D" id="3.30.565.10">
    <property type="entry name" value="Histidine kinase-like ATPase, C-terminal domain"/>
    <property type="match status" value="1"/>
</dbReference>
<comment type="caution">
    <text evidence="8">The sequence shown here is derived from an EMBL/GenBank/DDBJ whole genome shotgun (WGS) entry which is preliminary data.</text>
</comment>
<dbReference type="SUPFAM" id="SSF55874">
    <property type="entry name" value="ATPase domain of HSP90 chaperone/DNA topoisomerase II/histidine kinase"/>
    <property type="match status" value="1"/>
</dbReference>
<proteinExistence type="predicted"/>
<feature type="transmembrane region" description="Helical" evidence="6">
    <location>
        <begin position="9"/>
        <end position="31"/>
    </location>
</feature>
<dbReference type="Proteomes" id="UP000294616">
    <property type="component" value="Unassembled WGS sequence"/>
</dbReference>
<evidence type="ECO:0000256" key="5">
    <source>
        <dbReference type="ARBA" id="ARBA00022777"/>
    </source>
</evidence>
<organism evidence="8 9">
    <name type="scientific">Albibacterium bauzanense</name>
    <dbReference type="NCBI Taxonomy" id="653929"/>
    <lineage>
        <taxon>Bacteria</taxon>
        <taxon>Pseudomonadati</taxon>
        <taxon>Bacteroidota</taxon>
        <taxon>Sphingobacteriia</taxon>
        <taxon>Sphingobacteriales</taxon>
        <taxon>Sphingobacteriaceae</taxon>
        <taxon>Albibacterium</taxon>
    </lineage>
</organism>
<dbReference type="Gene3D" id="1.10.287.130">
    <property type="match status" value="1"/>
</dbReference>
<keyword evidence="4" id="KW-0808">Transferase</keyword>
<dbReference type="InterPro" id="IPR005467">
    <property type="entry name" value="His_kinase_dom"/>
</dbReference>
<evidence type="ECO:0000313" key="9">
    <source>
        <dbReference type="Proteomes" id="UP000294616"/>
    </source>
</evidence>
<keyword evidence="5 8" id="KW-0418">Kinase</keyword>
<evidence type="ECO:0000256" key="3">
    <source>
        <dbReference type="ARBA" id="ARBA00022553"/>
    </source>
</evidence>
<feature type="domain" description="Histidine kinase" evidence="7">
    <location>
        <begin position="220"/>
        <end position="375"/>
    </location>
</feature>
<feature type="transmembrane region" description="Helical" evidence="6">
    <location>
        <begin position="131"/>
        <end position="153"/>
    </location>
</feature>
<dbReference type="GO" id="GO:0000155">
    <property type="term" value="F:phosphorelay sensor kinase activity"/>
    <property type="evidence" value="ECO:0007669"/>
    <property type="project" value="InterPro"/>
</dbReference>
<comment type="catalytic activity">
    <reaction evidence="1">
        <text>ATP + protein L-histidine = ADP + protein N-phospho-L-histidine.</text>
        <dbReference type="EC" id="2.7.13.3"/>
    </reaction>
</comment>
<dbReference type="EC" id="2.7.13.3" evidence="2"/>
<evidence type="ECO:0000256" key="1">
    <source>
        <dbReference type="ARBA" id="ARBA00000085"/>
    </source>
</evidence>
<gene>
    <name evidence="8" type="ORF">C8N28_2243</name>
</gene>
<dbReference type="OrthoDB" id="1522504at2"/>
<dbReference type="RefSeq" id="WP_132224791.1">
    <property type="nucleotide sequence ID" value="NZ_SMGO01000002.1"/>
</dbReference>
<dbReference type="InterPro" id="IPR050428">
    <property type="entry name" value="TCS_sensor_his_kinase"/>
</dbReference>
<dbReference type="GO" id="GO:0005886">
    <property type="term" value="C:plasma membrane"/>
    <property type="evidence" value="ECO:0007669"/>
    <property type="project" value="TreeGrafter"/>
</dbReference>
<dbReference type="CDD" id="cd00082">
    <property type="entry name" value="HisKA"/>
    <property type="match status" value="1"/>
</dbReference>
<name>A0A4R1LW36_9SPHI</name>
<sequence length="375" mass="43655">MKKLLNKTLLYYLILSSGVLILSGPCFYFLIEKLYLDDVNEAVLLRRDEFFKKNLPDLKIEEISVWNKFNRDTRILADTVTASKDQIILQIFYDEMVPEWEPYHVLYKNIQVQGKPFVLMIRLNLVESQDLMLTLTWLYLGTLFLLLLANFYITRLISSKLWHPFYDTLQKIEKFNLQHQQVPVFEKVNIIEFEKLNSAVSKLINDIVKAYQIQKEFTENASHELQNPLAIFRNKLDLLLQNTSLNTEQSEIIQSLYQVSGRLSRINKNLLLLSKIENKQFSDTERIDISTIFQQVIPYFKEQALAKNINIVFDKQTTKLYIIANKGLTEILINNLLLNAISHNKENGTVTIVLIDNSLEVCNTSANNALINDIL</sequence>
<dbReference type="AlphaFoldDB" id="A0A4R1LW36"/>
<evidence type="ECO:0000256" key="2">
    <source>
        <dbReference type="ARBA" id="ARBA00012438"/>
    </source>
</evidence>
<dbReference type="Pfam" id="PF00512">
    <property type="entry name" value="HisKA"/>
    <property type="match status" value="1"/>
</dbReference>
<protein>
    <recommendedName>
        <fullName evidence="2">histidine kinase</fullName>
        <ecNumber evidence="2">2.7.13.3</ecNumber>
    </recommendedName>
</protein>
<evidence type="ECO:0000313" key="8">
    <source>
        <dbReference type="EMBL" id="TCK83638.1"/>
    </source>
</evidence>
<dbReference type="PROSITE" id="PS50109">
    <property type="entry name" value="HIS_KIN"/>
    <property type="match status" value="1"/>
</dbReference>
<keyword evidence="6" id="KW-0472">Membrane</keyword>
<accession>A0A4R1LW36</accession>
<dbReference type="InterPro" id="IPR036097">
    <property type="entry name" value="HisK_dim/P_sf"/>
</dbReference>
<dbReference type="InterPro" id="IPR003661">
    <property type="entry name" value="HisK_dim/P_dom"/>
</dbReference>
<dbReference type="PANTHER" id="PTHR45436">
    <property type="entry name" value="SENSOR HISTIDINE KINASE YKOH"/>
    <property type="match status" value="1"/>
</dbReference>
<keyword evidence="9" id="KW-1185">Reference proteome</keyword>
<evidence type="ECO:0000259" key="7">
    <source>
        <dbReference type="PROSITE" id="PS50109"/>
    </source>
</evidence>
<keyword evidence="6" id="KW-1133">Transmembrane helix</keyword>
<evidence type="ECO:0000256" key="6">
    <source>
        <dbReference type="SAM" id="Phobius"/>
    </source>
</evidence>
<dbReference type="SMART" id="SM00388">
    <property type="entry name" value="HisKA"/>
    <property type="match status" value="1"/>
</dbReference>
<reference evidence="8 9" key="1">
    <citation type="submission" date="2019-03" db="EMBL/GenBank/DDBJ databases">
        <title>Genomic Encyclopedia of Archaeal and Bacterial Type Strains, Phase II (KMG-II): from individual species to whole genera.</title>
        <authorList>
            <person name="Goeker M."/>
        </authorList>
    </citation>
    <scope>NUCLEOTIDE SEQUENCE [LARGE SCALE GENOMIC DNA]</scope>
    <source>
        <strain evidence="8 9">DSM 22554</strain>
    </source>
</reference>
<dbReference type="PANTHER" id="PTHR45436:SF5">
    <property type="entry name" value="SENSOR HISTIDINE KINASE TRCS"/>
    <property type="match status" value="1"/>
</dbReference>
<dbReference type="SUPFAM" id="SSF47384">
    <property type="entry name" value="Homodimeric domain of signal transducing histidine kinase"/>
    <property type="match status" value="1"/>
</dbReference>
<evidence type="ECO:0000256" key="4">
    <source>
        <dbReference type="ARBA" id="ARBA00022679"/>
    </source>
</evidence>
<keyword evidence="3" id="KW-0597">Phosphoprotein</keyword>
<keyword evidence="6" id="KW-0812">Transmembrane</keyword>
<dbReference type="InterPro" id="IPR036890">
    <property type="entry name" value="HATPase_C_sf"/>
</dbReference>